<sequence length="324" mass="34398">MGERILVTGAAGMLGSHIVDRLAAEGHRVIAVDRRPPDPGYSYRSDARVEPVVGDVTDVGALSELIHRADAVVHVAAILAHADGDSPAPLMAVNVAATHAIFEECARRSVRVVYASSGSVYGASRPAVNGRPPAPFVEADAPGDLGFYGLSKHVNELYADVFAREQGLRAVGLRLGTLFGARLRMGLTSRFLLSVLADAEEGRIPEVSEDPDHGREWVHVADAAECFVRALRLEGPAGAINVGTGHPQRLEDVLMTLLRLAGAPEEIRWSTGSPRGGFSAARSYDPALARRVLGFAPDPDPTAGLRSFLAWHRSGAADRKGARS</sequence>
<dbReference type="Gene3D" id="3.40.50.720">
    <property type="entry name" value="NAD(P)-binding Rossmann-like Domain"/>
    <property type="match status" value="1"/>
</dbReference>
<dbReference type="PANTHER" id="PTHR43103:SF3">
    <property type="entry name" value="ADP-L-GLYCERO-D-MANNO-HEPTOSE-6-EPIMERASE"/>
    <property type="match status" value="1"/>
</dbReference>
<keyword evidence="2" id="KW-0119">Carbohydrate metabolism</keyword>
<dbReference type="InterPro" id="IPR001509">
    <property type="entry name" value="Epimerase_deHydtase"/>
</dbReference>
<accession>A0A8J2TY36</accession>
<evidence type="ECO:0000256" key="1">
    <source>
        <dbReference type="ARBA" id="ARBA00022857"/>
    </source>
</evidence>
<comment type="caution">
    <text evidence="4">The sequence shown here is derived from an EMBL/GenBank/DDBJ whole genome shotgun (WGS) entry which is preliminary data.</text>
</comment>
<evidence type="ECO:0000313" key="5">
    <source>
        <dbReference type="Proteomes" id="UP000616114"/>
    </source>
</evidence>
<feature type="domain" description="NAD-dependent epimerase/dehydratase" evidence="3">
    <location>
        <begin position="5"/>
        <end position="243"/>
    </location>
</feature>
<dbReference type="SUPFAM" id="SSF51735">
    <property type="entry name" value="NAD(P)-binding Rossmann-fold domains"/>
    <property type="match status" value="1"/>
</dbReference>
<gene>
    <name evidence="4" type="ORF">GCM10011333_17600</name>
</gene>
<evidence type="ECO:0000256" key="2">
    <source>
        <dbReference type="ARBA" id="ARBA00023277"/>
    </source>
</evidence>
<reference evidence="4" key="1">
    <citation type="journal article" date="2014" name="Int. J. Syst. Evol. Microbiol.">
        <title>Complete genome sequence of Corynebacterium casei LMG S-19264T (=DSM 44701T), isolated from a smear-ripened cheese.</title>
        <authorList>
            <consortium name="US DOE Joint Genome Institute (JGI-PGF)"/>
            <person name="Walter F."/>
            <person name="Albersmeier A."/>
            <person name="Kalinowski J."/>
            <person name="Ruckert C."/>
        </authorList>
    </citation>
    <scope>NUCLEOTIDE SEQUENCE</scope>
    <source>
        <strain evidence="4">CGMCC 1.12785</strain>
    </source>
</reference>
<dbReference type="RefSeq" id="WP_188550544.1">
    <property type="nucleotide sequence ID" value="NZ_BMFY01000006.1"/>
</dbReference>
<keyword evidence="1" id="KW-0521">NADP</keyword>
<dbReference type="PANTHER" id="PTHR43103">
    <property type="entry name" value="NUCLEOSIDE-DIPHOSPHATE-SUGAR EPIMERASE"/>
    <property type="match status" value="1"/>
</dbReference>
<dbReference type="Proteomes" id="UP000616114">
    <property type="component" value="Unassembled WGS sequence"/>
</dbReference>
<reference evidence="4" key="2">
    <citation type="submission" date="2020-09" db="EMBL/GenBank/DDBJ databases">
        <authorList>
            <person name="Sun Q."/>
            <person name="Zhou Y."/>
        </authorList>
    </citation>
    <scope>NUCLEOTIDE SEQUENCE</scope>
    <source>
        <strain evidence="4">CGMCC 1.12785</strain>
    </source>
</reference>
<evidence type="ECO:0000259" key="3">
    <source>
        <dbReference type="Pfam" id="PF01370"/>
    </source>
</evidence>
<dbReference type="EMBL" id="BMFY01000006">
    <property type="protein sequence ID" value="GGA15047.1"/>
    <property type="molecule type" value="Genomic_DNA"/>
</dbReference>
<evidence type="ECO:0000313" key="4">
    <source>
        <dbReference type="EMBL" id="GGA15047.1"/>
    </source>
</evidence>
<name>A0A8J2TY36_9MICO</name>
<dbReference type="AlphaFoldDB" id="A0A8J2TY36"/>
<proteinExistence type="predicted"/>
<organism evidence="4 5">
    <name type="scientific">Sediminivirga luteola</name>
    <dbReference type="NCBI Taxonomy" id="1774748"/>
    <lineage>
        <taxon>Bacteria</taxon>
        <taxon>Bacillati</taxon>
        <taxon>Actinomycetota</taxon>
        <taxon>Actinomycetes</taxon>
        <taxon>Micrococcales</taxon>
        <taxon>Brevibacteriaceae</taxon>
        <taxon>Sediminivirga</taxon>
    </lineage>
</organism>
<keyword evidence="5" id="KW-1185">Reference proteome</keyword>
<dbReference type="Pfam" id="PF01370">
    <property type="entry name" value="Epimerase"/>
    <property type="match status" value="1"/>
</dbReference>
<dbReference type="InterPro" id="IPR036291">
    <property type="entry name" value="NAD(P)-bd_dom_sf"/>
</dbReference>
<protein>
    <submittedName>
        <fullName evidence="4">UDP-glucose 4-epimerase</fullName>
    </submittedName>
</protein>